<dbReference type="GO" id="GO:0004497">
    <property type="term" value="F:monooxygenase activity"/>
    <property type="evidence" value="ECO:0007669"/>
    <property type="project" value="UniProtKB-KW"/>
</dbReference>
<dbReference type="RefSeq" id="WP_239130178.1">
    <property type="nucleotide sequence ID" value="NZ_BOOW01000043.1"/>
</dbReference>
<comment type="similarity">
    <text evidence="1 7">Belongs to the cytochrome P450 family.</text>
</comment>
<evidence type="ECO:0000256" key="2">
    <source>
        <dbReference type="ARBA" id="ARBA00022617"/>
    </source>
</evidence>
<dbReference type="FunFam" id="1.10.630.10:FF:000018">
    <property type="entry name" value="Cytochrome P450 monooxygenase"/>
    <property type="match status" value="1"/>
</dbReference>
<dbReference type="EMBL" id="BOOW01000043">
    <property type="protein sequence ID" value="GII96326.1"/>
    <property type="molecule type" value="Genomic_DNA"/>
</dbReference>
<proteinExistence type="inferred from homology"/>
<organism evidence="8 9">
    <name type="scientific">Sinosporangium siamense</name>
    <dbReference type="NCBI Taxonomy" id="1367973"/>
    <lineage>
        <taxon>Bacteria</taxon>
        <taxon>Bacillati</taxon>
        <taxon>Actinomycetota</taxon>
        <taxon>Actinomycetes</taxon>
        <taxon>Streptosporangiales</taxon>
        <taxon>Streptosporangiaceae</taxon>
        <taxon>Sinosporangium</taxon>
    </lineage>
</organism>
<gene>
    <name evidence="8" type="ORF">Ssi02_65570</name>
</gene>
<dbReference type="Gene3D" id="1.10.630.10">
    <property type="entry name" value="Cytochrome P450"/>
    <property type="match status" value="1"/>
</dbReference>
<keyword evidence="5 7" id="KW-0408">Iron</keyword>
<comment type="caution">
    <text evidence="8">The sequence shown here is derived from an EMBL/GenBank/DDBJ whole genome shotgun (WGS) entry which is preliminary data.</text>
</comment>
<dbReference type="Proteomes" id="UP000606172">
    <property type="component" value="Unassembled WGS sequence"/>
</dbReference>
<dbReference type="CDD" id="cd11030">
    <property type="entry name" value="CYP105-like"/>
    <property type="match status" value="1"/>
</dbReference>
<protein>
    <submittedName>
        <fullName evidence="8">Cytochrome P450</fullName>
    </submittedName>
</protein>
<dbReference type="PRINTS" id="PR00359">
    <property type="entry name" value="BP450"/>
</dbReference>
<keyword evidence="2 7" id="KW-0349">Heme</keyword>
<evidence type="ECO:0000256" key="7">
    <source>
        <dbReference type="RuleBase" id="RU000461"/>
    </source>
</evidence>
<dbReference type="InterPro" id="IPR036396">
    <property type="entry name" value="Cyt_P450_sf"/>
</dbReference>
<dbReference type="GO" id="GO:0020037">
    <property type="term" value="F:heme binding"/>
    <property type="evidence" value="ECO:0007669"/>
    <property type="project" value="InterPro"/>
</dbReference>
<evidence type="ECO:0000256" key="5">
    <source>
        <dbReference type="ARBA" id="ARBA00023004"/>
    </source>
</evidence>
<dbReference type="PROSITE" id="PS00086">
    <property type="entry name" value="CYTOCHROME_P450"/>
    <property type="match status" value="1"/>
</dbReference>
<accession>A0A919RQ14</accession>
<evidence type="ECO:0000256" key="3">
    <source>
        <dbReference type="ARBA" id="ARBA00022723"/>
    </source>
</evidence>
<keyword evidence="9" id="KW-1185">Reference proteome</keyword>
<dbReference type="GO" id="GO:0016705">
    <property type="term" value="F:oxidoreductase activity, acting on paired donors, with incorporation or reduction of molecular oxygen"/>
    <property type="evidence" value="ECO:0007669"/>
    <property type="project" value="InterPro"/>
</dbReference>
<name>A0A919RQ14_9ACTN</name>
<keyword evidence="6 7" id="KW-0503">Monooxygenase</keyword>
<evidence type="ECO:0000256" key="4">
    <source>
        <dbReference type="ARBA" id="ARBA00023002"/>
    </source>
</evidence>
<dbReference type="PANTHER" id="PTHR46696:SF6">
    <property type="entry name" value="P450, PUTATIVE (EUROFUNG)-RELATED"/>
    <property type="match status" value="1"/>
</dbReference>
<dbReference type="InterPro" id="IPR002397">
    <property type="entry name" value="Cyt_P450_B"/>
</dbReference>
<dbReference type="GO" id="GO:0005506">
    <property type="term" value="F:iron ion binding"/>
    <property type="evidence" value="ECO:0007669"/>
    <property type="project" value="InterPro"/>
</dbReference>
<dbReference type="Pfam" id="PF00067">
    <property type="entry name" value="p450"/>
    <property type="match status" value="1"/>
</dbReference>
<dbReference type="InterPro" id="IPR001128">
    <property type="entry name" value="Cyt_P450"/>
</dbReference>
<reference evidence="8" key="1">
    <citation type="submission" date="2021-01" db="EMBL/GenBank/DDBJ databases">
        <title>Whole genome shotgun sequence of Sinosporangium siamense NBRC 109515.</title>
        <authorList>
            <person name="Komaki H."/>
            <person name="Tamura T."/>
        </authorList>
    </citation>
    <scope>NUCLEOTIDE SEQUENCE</scope>
    <source>
        <strain evidence="8">NBRC 109515</strain>
    </source>
</reference>
<dbReference type="PANTHER" id="PTHR46696">
    <property type="entry name" value="P450, PUTATIVE (EUROFUNG)-RELATED"/>
    <property type="match status" value="1"/>
</dbReference>
<evidence type="ECO:0000313" key="8">
    <source>
        <dbReference type="EMBL" id="GII96326.1"/>
    </source>
</evidence>
<dbReference type="AlphaFoldDB" id="A0A919RQ14"/>
<evidence type="ECO:0000256" key="1">
    <source>
        <dbReference type="ARBA" id="ARBA00010617"/>
    </source>
</evidence>
<keyword evidence="4 7" id="KW-0560">Oxidoreductase</keyword>
<dbReference type="InterPro" id="IPR017972">
    <property type="entry name" value="Cyt_P450_CS"/>
</dbReference>
<keyword evidence="3 7" id="KW-0479">Metal-binding</keyword>
<sequence>MQDLTPGFVVDEATQVVTPEPDFIITRKHLEPTDSLRALRKRGPLLKINGHALGSLDVDGTAYIWLATGYEVVRRILGDHENFSTRRRLTAGEPIDGTGVTMVKELVGHLMNLDPPEHTRLRRMLTPEFTLRRIRRLEPVIGEIIEDHLNLIEDAGPSVDLQSMYAEPVGGATLCELIGVPRDDRAEFLRRCGLHLDMSRGSKRRAADSMAFNGYLDHLIGLQRKQPDEGFIGMLVREHGDDVTDDELRGMITVVLLAGLDNISGMLGLGVLALLEHPDQIPVIFEDRTVTDRAVDELTRYLSITFQPTPRMALNDVVVDGQTIRAGEIVVCSLPMANRDEALISDPDVLDLRRQIAGHVGFGHGVHHCLGSAISRVVLRLAYQALWRRFPDLRLAVPAEDIVFRKAITHGAKRLPVTWGPPAAS</sequence>
<evidence type="ECO:0000313" key="9">
    <source>
        <dbReference type="Proteomes" id="UP000606172"/>
    </source>
</evidence>
<evidence type="ECO:0000256" key="6">
    <source>
        <dbReference type="ARBA" id="ARBA00023033"/>
    </source>
</evidence>
<dbReference type="SUPFAM" id="SSF48264">
    <property type="entry name" value="Cytochrome P450"/>
    <property type="match status" value="1"/>
</dbReference>